<feature type="compositionally biased region" description="Basic residues" evidence="1">
    <location>
        <begin position="227"/>
        <end position="238"/>
    </location>
</feature>
<feature type="compositionally biased region" description="Polar residues" evidence="1">
    <location>
        <begin position="115"/>
        <end position="125"/>
    </location>
</feature>
<reference evidence="2 3" key="1">
    <citation type="submission" date="2024-02" db="EMBL/GenBank/DDBJ databases">
        <title>Chromosome-scale genome assembly of the rough periwinkle Littorina saxatilis.</title>
        <authorList>
            <person name="De Jode A."/>
            <person name="Faria R."/>
            <person name="Formenti G."/>
            <person name="Sims Y."/>
            <person name="Smith T.P."/>
            <person name="Tracey A."/>
            <person name="Wood J.M.D."/>
            <person name="Zagrodzka Z.B."/>
            <person name="Johannesson K."/>
            <person name="Butlin R.K."/>
            <person name="Leder E.H."/>
        </authorList>
    </citation>
    <scope>NUCLEOTIDE SEQUENCE [LARGE SCALE GENOMIC DNA]</scope>
    <source>
        <strain evidence="2">Snail1</strain>
        <tissue evidence="2">Muscle</tissue>
    </source>
</reference>
<dbReference type="SUPFAM" id="SSF57903">
    <property type="entry name" value="FYVE/PHD zinc finger"/>
    <property type="match status" value="1"/>
</dbReference>
<proteinExistence type="predicted"/>
<name>A0AAN9AXV0_9CAEN</name>
<feature type="region of interest" description="Disordered" evidence="1">
    <location>
        <begin position="107"/>
        <end position="251"/>
    </location>
</feature>
<feature type="compositionally biased region" description="Polar residues" evidence="1">
    <location>
        <begin position="139"/>
        <end position="155"/>
    </location>
</feature>
<comment type="caution">
    <text evidence="2">The sequence shown here is derived from an EMBL/GenBank/DDBJ whole genome shotgun (WGS) entry which is preliminary data.</text>
</comment>
<evidence type="ECO:0000313" key="2">
    <source>
        <dbReference type="EMBL" id="KAK7094971.1"/>
    </source>
</evidence>
<gene>
    <name evidence="2" type="ORF">V1264_006441</name>
</gene>
<feature type="compositionally biased region" description="Low complexity" evidence="1">
    <location>
        <begin position="156"/>
        <end position="167"/>
    </location>
</feature>
<keyword evidence="3" id="KW-1185">Reference proteome</keyword>
<dbReference type="Proteomes" id="UP001374579">
    <property type="component" value="Unassembled WGS sequence"/>
</dbReference>
<evidence type="ECO:0000256" key="1">
    <source>
        <dbReference type="SAM" id="MobiDB-lite"/>
    </source>
</evidence>
<sequence length="303" mass="33580">MTISFDSLCDKLTDEVCGHLQYYQELSCEGNDLKTDLQRFIVEKQYNTDTIDLVPAALCNALPVVAIIYQTTGGQIQECVHGPGRPGVNAAGTVRFQMTGEGLGAHYNPVVPCQEPTNQTASAVQRDSDVQPDARDSQVTHSASAKRSQKPQQDYTPMTNTPTKPTTSNFSAFHVRPFPKAAPRQMASKGRKRRKSAILTDTPEKQRLSEEKKQKPTRTAQVGTKKSAPKTRKRKASRNLKSAISGDSSEDDDCFCLVCCEPYSNSRPNEQWAMCVSCNDWSHEECTEKKNIYVCQNCASDSE</sequence>
<evidence type="ECO:0008006" key="4">
    <source>
        <dbReference type="Google" id="ProtNLM"/>
    </source>
</evidence>
<accession>A0AAN9AXV0</accession>
<protein>
    <recommendedName>
        <fullName evidence="4">Zinc finger PHD-type domain-containing protein</fullName>
    </recommendedName>
</protein>
<feature type="compositionally biased region" description="Basic and acidic residues" evidence="1">
    <location>
        <begin position="126"/>
        <end position="138"/>
    </location>
</feature>
<organism evidence="2 3">
    <name type="scientific">Littorina saxatilis</name>
    <dbReference type="NCBI Taxonomy" id="31220"/>
    <lineage>
        <taxon>Eukaryota</taxon>
        <taxon>Metazoa</taxon>
        <taxon>Spiralia</taxon>
        <taxon>Lophotrochozoa</taxon>
        <taxon>Mollusca</taxon>
        <taxon>Gastropoda</taxon>
        <taxon>Caenogastropoda</taxon>
        <taxon>Littorinimorpha</taxon>
        <taxon>Littorinoidea</taxon>
        <taxon>Littorinidae</taxon>
        <taxon>Littorina</taxon>
    </lineage>
</organism>
<feature type="compositionally biased region" description="Basic and acidic residues" evidence="1">
    <location>
        <begin position="202"/>
        <end position="214"/>
    </location>
</feature>
<dbReference type="InterPro" id="IPR011011">
    <property type="entry name" value="Znf_FYVE_PHD"/>
</dbReference>
<dbReference type="EMBL" id="JBAMIC010000018">
    <property type="protein sequence ID" value="KAK7094971.1"/>
    <property type="molecule type" value="Genomic_DNA"/>
</dbReference>
<evidence type="ECO:0000313" key="3">
    <source>
        <dbReference type="Proteomes" id="UP001374579"/>
    </source>
</evidence>
<dbReference type="AlphaFoldDB" id="A0AAN9AXV0"/>